<dbReference type="EC" id="3.1.1.116" evidence="14"/>
<sequence length="1085" mass="118211">MASKAVALVSGPQSHSGPTLLPSPLAHAVSLAARSTSLAIRLGFVVSSYSLNAARFTTVSSLELARDVVEGVLGQAGRDNIFNARSELAASEAESILERSLESLHNAVSSIVFWTSAGFQLTNTSITAASGASQLALSFLDQLFGSTESSRAIASIITLIRREFDNPATGACGEKVGVIDLVVALSAVAYLQQTCKRTIREEGRRRAYEEVIWDVVVLDDGERVDVQEENAVGTRSRPYSPTEAGARSPKLQWQSAEDDETVFTQLKNQIAETMAPGTSVSVSSSVSTVQTITIDIRGPEPIPILPPPGAEIVEMNAFQKNSSVFDSPDEAANGTSYRVVYKIEKKKFRATSFEREDEELEPSIIDVTGDEDAQHAGPNQMIEPQVTITEPLDSPSEFSSPLSSPHSPEFEGDVSFDMSETPSTISSPAPEPVRESTSRVASHARRQLLPTKIPYAAQAPENVANEKRARSPARGSLDNSQSAFNRSSASKKRNGNSYSPVSKKPEKKNGIKQALNRSSQSLSNIWNKDSDKKPKPQWKTPGTKTQYIPTKPKPRPDEQPVMPTRYMQTSDPRPPPPRNSIVSVHERRRGSVVSQTDAYSMHSSRGLGATSPTLVRTEVAAQESLLNSPSPRKGQRRDAGSLYSLKTNDSQSSLVLSSYYQKSAYSAFDALNTLRREGVVSGTFPNAHLLHNITRYMRFSSASYGSHFLKYMGISEPLPILPSRDNTHHDVRHFVHHTQTETDNVLLASFVDPQGGSDSSGATGTGVPLVHYISLDHEAKAVVLVCRGTLGFEDVLADLACDYTYLKWGGRNYKVHKGIHASAQRLLYGGDGRVLVTLKEALREFPDFGLVMCGHSLGGAVASLLGVMLSEPNPTGTGFVTSSLQTPKEVYMRLPAGRRIHVYAYGPPGSMSRSLSKITRGLITSVVHGNDLVPSLSLGTLHDFQSVAASVRNDKKVQLDIRQRIWSAITAKVYSEPDPSSAAAHDDQDNMALLTALRATMKGEKLYPPGEVFVIETQRVLRRHAFLLLNDEEHLGQPAQRVVLKYVRDVKARFGEVRFAPGMLMDHNPAKYEDALNKLRLGVAD</sequence>
<feature type="compositionally biased region" description="Polar residues" evidence="15">
    <location>
        <begin position="515"/>
        <end position="527"/>
    </location>
</feature>
<dbReference type="InterPro" id="IPR002921">
    <property type="entry name" value="Fungal_lipase-type"/>
</dbReference>
<keyword evidence="4" id="KW-0597">Phosphoprotein</keyword>
<dbReference type="InterPro" id="IPR029058">
    <property type="entry name" value="AB_hydrolase_fold"/>
</dbReference>
<keyword evidence="6" id="KW-0479">Metal-binding</keyword>
<keyword evidence="9" id="KW-0442">Lipid degradation</keyword>
<evidence type="ECO:0000256" key="9">
    <source>
        <dbReference type="ARBA" id="ARBA00022963"/>
    </source>
</evidence>
<feature type="compositionally biased region" description="Low complexity" evidence="15">
    <location>
        <begin position="391"/>
        <end position="407"/>
    </location>
</feature>
<keyword evidence="11" id="KW-0443">Lipid metabolism</keyword>
<evidence type="ECO:0000256" key="11">
    <source>
        <dbReference type="ARBA" id="ARBA00023098"/>
    </source>
</evidence>
<comment type="subcellular location">
    <subcellularLocation>
        <location evidence="2">Cell membrane</location>
        <topology evidence="2">Multi-pass membrane protein</topology>
    </subcellularLocation>
</comment>
<gene>
    <name evidence="17" type="ORF">S7711_01861</name>
</gene>
<organism evidence="17 18">
    <name type="scientific">Stachybotrys chartarum (strain CBS 109288 / IBT 7711)</name>
    <name type="common">Toxic black mold</name>
    <name type="synonym">Stilbospora chartarum</name>
    <dbReference type="NCBI Taxonomy" id="1280523"/>
    <lineage>
        <taxon>Eukaryota</taxon>
        <taxon>Fungi</taxon>
        <taxon>Dikarya</taxon>
        <taxon>Ascomycota</taxon>
        <taxon>Pezizomycotina</taxon>
        <taxon>Sordariomycetes</taxon>
        <taxon>Hypocreomycetidae</taxon>
        <taxon>Hypocreales</taxon>
        <taxon>Stachybotryaceae</taxon>
        <taxon>Stachybotrys</taxon>
    </lineage>
</organism>
<keyword evidence="10" id="KW-1133">Transmembrane helix</keyword>
<evidence type="ECO:0000259" key="16">
    <source>
        <dbReference type="Pfam" id="PF01764"/>
    </source>
</evidence>
<evidence type="ECO:0000256" key="15">
    <source>
        <dbReference type="SAM" id="MobiDB-lite"/>
    </source>
</evidence>
<evidence type="ECO:0000256" key="5">
    <source>
        <dbReference type="ARBA" id="ARBA00022692"/>
    </source>
</evidence>
<evidence type="ECO:0000256" key="10">
    <source>
        <dbReference type="ARBA" id="ARBA00022989"/>
    </source>
</evidence>
<dbReference type="AlphaFoldDB" id="A0A084AJ72"/>
<evidence type="ECO:0000256" key="13">
    <source>
        <dbReference type="ARBA" id="ARBA00024531"/>
    </source>
</evidence>
<accession>A0A084AJ72</accession>
<comment type="cofactor">
    <cofactor evidence="1">
        <name>Ca(2+)</name>
        <dbReference type="ChEBI" id="CHEBI:29108"/>
    </cofactor>
</comment>
<proteinExistence type="predicted"/>
<dbReference type="PANTHER" id="PTHR45792:SF7">
    <property type="entry name" value="PUTATIVE (AFU_ORTHOLOGUE AFUA_6G02710)-RELATED"/>
    <property type="match status" value="1"/>
</dbReference>
<feature type="compositionally biased region" description="Polar residues" evidence="15">
    <location>
        <begin position="418"/>
        <end position="427"/>
    </location>
</feature>
<keyword evidence="7" id="KW-0378">Hydrolase</keyword>
<dbReference type="GO" id="GO:0016298">
    <property type="term" value="F:lipase activity"/>
    <property type="evidence" value="ECO:0007669"/>
    <property type="project" value="TreeGrafter"/>
</dbReference>
<dbReference type="Gene3D" id="3.40.50.1820">
    <property type="entry name" value="alpha/beta hydrolase"/>
    <property type="match status" value="1"/>
</dbReference>
<name>A0A084AJ72_STACB</name>
<evidence type="ECO:0000313" key="17">
    <source>
        <dbReference type="EMBL" id="KEY65351.1"/>
    </source>
</evidence>
<feature type="region of interest" description="Disordered" evidence="15">
    <location>
        <begin position="230"/>
        <end position="250"/>
    </location>
</feature>
<feature type="compositionally biased region" description="Polar residues" evidence="15">
    <location>
        <begin position="592"/>
        <end position="603"/>
    </location>
</feature>
<feature type="domain" description="Fungal lipase-type" evidence="16">
    <location>
        <begin position="783"/>
        <end position="937"/>
    </location>
</feature>
<dbReference type="GO" id="GO:0046872">
    <property type="term" value="F:metal ion binding"/>
    <property type="evidence" value="ECO:0007669"/>
    <property type="project" value="UniProtKB-KW"/>
</dbReference>
<evidence type="ECO:0000313" key="18">
    <source>
        <dbReference type="Proteomes" id="UP000028045"/>
    </source>
</evidence>
<evidence type="ECO:0000256" key="4">
    <source>
        <dbReference type="ARBA" id="ARBA00022553"/>
    </source>
</evidence>
<dbReference type="SUPFAM" id="SSF53474">
    <property type="entry name" value="alpha/beta-Hydrolases"/>
    <property type="match status" value="1"/>
</dbReference>
<dbReference type="CDD" id="cd00519">
    <property type="entry name" value="Lipase_3"/>
    <property type="match status" value="1"/>
</dbReference>
<dbReference type="Pfam" id="PF01764">
    <property type="entry name" value="Lipase_3"/>
    <property type="match status" value="1"/>
</dbReference>
<keyword evidence="5" id="KW-0812">Transmembrane</keyword>
<dbReference type="HOGENOM" id="CLU_001871_0_0_1"/>
<evidence type="ECO:0000256" key="7">
    <source>
        <dbReference type="ARBA" id="ARBA00022801"/>
    </source>
</evidence>
<evidence type="ECO:0000256" key="14">
    <source>
        <dbReference type="ARBA" id="ARBA00026104"/>
    </source>
</evidence>
<evidence type="ECO:0000256" key="12">
    <source>
        <dbReference type="ARBA" id="ARBA00023136"/>
    </source>
</evidence>
<evidence type="ECO:0000256" key="6">
    <source>
        <dbReference type="ARBA" id="ARBA00022723"/>
    </source>
</evidence>
<feature type="region of interest" description="Disordered" evidence="15">
    <location>
        <begin position="391"/>
        <end position="644"/>
    </location>
</feature>
<dbReference type="OrthoDB" id="438440at2759"/>
<protein>
    <recommendedName>
        <fullName evidence="14">sn-1-specific diacylglycerol lipase</fullName>
        <ecNumber evidence="14">3.1.1.116</ecNumber>
    </recommendedName>
</protein>
<keyword evidence="12" id="KW-0472">Membrane</keyword>
<feature type="compositionally biased region" description="Polar residues" evidence="15">
    <location>
        <begin position="477"/>
        <end position="488"/>
    </location>
</feature>
<comment type="catalytic activity">
    <reaction evidence="13">
        <text>a 1,2-diacyl-sn-glycerol + H2O = a 2-acylglycerol + a fatty acid + H(+)</text>
        <dbReference type="Rhea" id="RHEA:33275"/>
        <dbReference type="ChEBI" id="CHEBI:15377"/>
        <dbReference type="ChEBI" id="CHEBI:15378"/>
        <dbReference type="ChEBI" id="CHEBI:17389"/>
        <dbReference type="ChEBI" id="CHEBI:17815"/>
        <dbReference type="ChEBI" id="CHEBI:28868"/>
        <dbReference type="EC" id="3.1.1.116"/>
    </reaction>
    <physiologicalReaction direction="left-to-right" evidence="13">
        <dbReference type="Rhea" id="RHEA:33276"/>
    </physiologicalReaction>
</comment>
<keyword evidence="18" id="KW-1185">Reference proteome</keyword>
<dbReference type="GO" id="GO:0046340">
    <property type="term" value="P:diacylglycerol catabolic process"/>
    <property type="evidence" value="ECO:0007669"/>
    <property type="project" value="TreeGrafter"/>
</dbReference>
<dbReference type="GO" id="GO:0005886">
    <property type="term" value="C:plasma membrane"/>
    <property type="evidence" value="ECO:0007669"/>
    <property type="project" value="UniProtKB-SubCell"/>
</dbReference>
<keyword evidence="8" id="KW-0106">Calcium</keyword>
<reference evidence="17 18" key="1">
    <citation type="journal article" date="2014" name="BMC Genomics">
        <title>Comparative genome sequencing reveals chemotype-specific gene clusters in the toxigenic black mold Stachybotrys.</title>
        <authorList>
            <person name="Semeiks J."/>
            <person name="Borek D."/>
            <person name="Otwinowski Z."/>
            <person name="Grishin N.V."/>
        </authorList>
    </citation>
    <scope>NUCLEOTIDE SEQUENCE [LARGE SCALE GENOMIC DNA]</scope>
    <source>
        <strain evidence="18">CBS 109288 / IBT 7711</strain>
    </source>
</reference>
<evidence type="ECO:0000256" key="3">
    <source>
        <dbReference type="ARBA" id="ARBA00022475"/>
    </source>
</evidence>
<evidence type="ECO:0000256" key="8">
    <source>
        <dbReference type="ARBA" id="ARBA00022837"/>
    </source>
</evidence>
<dbReference type="InterPro" id="IPR052214">
    <property type="entry name" value="DAG_Lipase-Related"/>
</dbReference>
<keyword evidence="3" id="KW-1003">Cell membrane</keyword>
<dbReference type="Proteomes" id="UP000028045">
    <property type="component" value="Unassembled WGS sequence"/>
</dbReference>
<evidence type="ECO:0000256" key="1">
    <source>
        <dbReference type="ARBA" id="ARBA00001913"/>
    </source>
</evidence>
<dbReference type="GO" id="GO:0019369">
    <property type="term" value="P:arachidonate metabolic process"/>
    <property type="evidence" value="ECO:0007669"/>
    <property type="project" value="TreeGrafter"/>
</dbReference>
<dbReference type="PANTHER" id="PTHR45792">
    <property type="entry name" value="DIACYLGLYCEROL LIPASE HOMOLOG-RELATED"/>
    <property type="match status" value="1"/>
</dbReference>
<evidence type="ECO:0000256" key="2">
    <source>
        <dbReference type="ARBA" id="ARBA00004651"/>
    </source>
</evidence>
<dbReference type="EMBL" id="KL648706">
    <property type="protein sequence ID" value="KEY65351.1"/>
    <property type="molecule type" value="Genomic_DNA"/>
</dbReference>